<feature type="binding site" evidence="4">
    <location>
        <position position="138"/>
    </location>
    <ligand>
        <name>a divalent metal cation</name>
        <dbReference type="ChEBI" id="CHEBI:60240"/>
        <label>2</label>
    </ligand>
</feature>
<sequence>MLIDTHCHLDAPEFNQDRESVIERSLANGVTGIVIPAVMKQNLDTVKQLAHQFDGGYYALGIHPMYVRYAKDEDLADVESAIQVALKEDDRRLVAIGEIGLDFFIPEIKEGKERVRQEFFYREQLKMAKKYDLPVLLHVRRSQDTLLKHLRQIQVPGGIAHAFNGSEQQAKAFIDLGFCLGFGGTITFTRSLQIRRIATGIDLNSIVIETDAPDIPPAWLREEKPRNSPEFLPQIAQVLADLRGVTLEELAYRTTENTYRVLPRMRPIQ</sequence>
<evidence type="ECO:0000256" key="2">
    <source>
        <dbReference type="ARBA" id="ARBA00022723"/>
    </source>
</evidence>
<dbReference type="GO" id="GO:0016788">
    <property type="term" value="F:hydrolase activity, acting on ester bonds"/>
    <property type="evidence" value="ECO:0007669"/>
    <property type="project" value="InterPro"/>
</dbReference>
<dbReference type="Pfam" id="PF01026">
    <property type="entry name" value="TatD_DNase"/>
    <property type="match status" value="1"/>
</dbReference>
<feature type="binding site" evidence="4">
    <location>
        <position position="8"/>
    </location>
    <ligand>
        <name>a divalent metal cation</name>
        <dbReference type="ChEBI" id="CHEBI:60240"/>
        <label>1</label>
    </ligand>
</feature>
<keyword evidence="6" id="KW-1185">Reference proteome</keyword>
<keyword evidence="3 5" id="KW-0378">Hydrolase</keyword>
<proteinExistence type="inferred from homology"/>
<gene>
    <name evidence="5" type="ORF">HKX39_03525</name>
</gene>
<dbReference type="PANTHER" id="PTHR46124">
    <property type="entry name" value="D-AMINOACYL-TRNA DEACYLASE"/>
    <property type="match status" value="1"/>
</dbReference>
<comment type="caution">
    <text evidence="5">The sequence shown here is derived from an EMBL/GenBank/DDBJ whole genome shotgun (WGS) entry which is preliminary data.</text>
</comment>
<dbReference type="Proteomes" id="UP000537862">
    <property type="component" value="Unassembled WGS sequence"/>
</dbReference>
<dbReference type="InterPro" id="IPR001130">
    <property type="entry name" value="TatD-like"/>
</dbReference>
<feature type="binding site" evidence="4">
    <location>
        <position position="161"/>
    </location>
    <ligand>
        <name>a divalent metal cation</name>
        <dbReference type="ChEBI" id="CHEBI:60240"/>
        <label>2</label>
    </ligand>
</feature>
<evidence type="ECO:0000256" key="4">
    <source>
        <dbReference type="PIRSR" id="PIRSR005902-1"/>
    </source>
</evidence>
<evidence type="ECO:0000256" key="1">
    <source>
        <dbReference type="ARBA" id="ARBA00009275"/>
    </source>
</evidence>
<organism evidence="5 6">
    <name type="scientific">Pelistega suis</name>
    <dbReference type="NCBI Taxonomy" id="1631957"/>
    <lineage>
        <taxon>Bacteria</taxon>
        <taxon>Pseudomonadati</taxon>
        <taxon>Pseudomonadota</taxon>
        <taxon>Betaproteobacteria</taxon>
        <taxon>Burkholderiales</taxon>
        <taxon>Alcaligenaceae</taxon>
        <taxon>Pelistega</taxon>
    </lineage>
</organism>
<reference evidence="5 6" key="1">
    <citation type="submission" date="2020-05" db="EMBL/GenBank/DDBJ databases">
        <authorList>
            <person name="Niu N."/>
        </authorList>
    </citation>
    <scope>NUCLEOTIDE SEQUENCE [LARGE SCALE GENOMIC DNA]</scope>
    <source>
        <strain evidence="5 6">3340-03</strain>
    </source>
</reference>
<dbReference type="InterPro" id="IPR032466">
    <property type="entry name" value="Metal_Hydrolase"/>
</dbReference>
<protein>
    <submittedName>
        <fullName evidence="5">TatD family hydrolase</fullName>
    </submittedName>
</protein>
<dbReference type="CDD" id="cd01310">
    <property type="entry name" value="TatD_DNAse"/>
    <property type="match status" value="1"/>
</dbReference>
<dbReference type="PROSITE" id="PS01137">
    <property type="entry name" value="TATD_1"/>
    <property type="match status" value="1"/>
</dbReference>
<comment type="similarity">
    <text evidence="1">Belongs to the metallo-dependent hydrolases superfamily. TatD-type hydrolase family.</text>
</comment>
<accession>A0A849P5E7</accession>
<evidence type="ECO:0000313" key="5">
    <source>
        <dbReference type="EMBL" id="NOL51243.1"/>
    </source>
</evidence>
<dbReference type="PANTHER" id="PTHR46124:SF2">
    <property type="entry name" value="D-AMINOACYL-TRNA DEACYLASE"/>
    <property type="match status" value="1"/>
</dbReference>
<name>A0A849P5E7_9BURK</name>
<evidence type="ECO:0000256" key="3">
    <source>
        <dbReference type="ARBA" id="ARBA00022801"/>
    </source>
</evidence>
<dbReference type="EMBL" id="JABGBN010000002">
    <property type="protein sequence ID" value="NOL51243.1"/>
    <property type="molecule type" value="Genomic_DNA"/>
</dbReference>
<dbReference type="Gene3D" id="3.20.20.140">
    <property type="entry name" value="Metal-dependent hydrolases"/>
    <property type="match status" value="1"/>
</dbReference>
<evidence type="ECO:0000313" key="6">
    <source>
        <dbReference type="Proteomes" id="UP000537862"/>
    </source>
</evidence>
<feature type="binding site" evidence="4">
    <location>
        <position position="98"/>
    </location>
    <ligand>
        <name>a divalent metal cation</name>
        <dbReference type="ChEBI" id="CHEBI:60240"/>
        <label>1</label>
    </ligand>
</feature>
<dbReference type="SUPFAM" id="SSF51556">
    <property type="entry name" value="Metallo-dependent hydrolases"/>
    <property type="match status" value="1"/>
</dbReference>
<dbReference type="PIRSF" id="PIRSF005902">
    <property type="entry name" value="DNase_TatD"/>
    <property type="match status" value="1"/>
</dbReference>
<feature type="binding site" evidence="4">
    <location>
        <position position="211"/>
    </location>
    <ligand>
        <name>a divalent metal cation</name>
        <dbReference type="ChEBI" id="CHEBI:60240"/>
        <label>1</label>
    </ligand>
</feature>
<feature type="binding site" evidence="4">
    <location>
        <position position="6"/>
    </location>
    <ligand>
        <name>a divalent metal cation</name>
        <dbReference type="ChEBI" id="CHEBI:60240"/>
        <label>1</label>
    </ligand>
</feature>
<dbReference type="AlphaFoldDB" id="A0A849P5E7"/>
<dbReference type="InterPro" id="IPR018228">
    <property type="entry name" value="DNase_TatD-rel_CS"/>
</dbReference>
<dbReference type="GO" id="GO:0046872">
    <property type="term" value="F:metal ion binding"/>
    <property type="evidence" value="ECO:0007669"/>
    <property type="project" value="UniProtKB-KW"/>
</dbReference>
<keyword evidence="2 4" id="KW-0479">Metal-binding</keyword>
<dbReference type="RefSeq" id="WP_171679942.1">
    <property type="nucleotide sequence ID" value="NZ_JABGBN010000002.1"/>
</dbReference>
<dbReference type="FunFam" id="3.20.20.140:FF:000005">
    <property type="entry name" value="TatD family hydrolase"/>
    <property type="match status" value="1"/>
</dbReference>